<feature type="compositionally biased region" description="Basic and acidic residues" evidence="1">
    <location>
        <begin position="76"/>
        <end position="87"/>
    </location>
</feature>
<feature type="region of interest" description="Disordered" evidence="1">
    <location>
        <begin position="1"/>
        <end position="43"/>
    </location>
</feature>
<dbReference type="EMBL" id="BMAR01000045">
    <property type="protein sequence ID" value="GFR51101.1"/>
    <property type="molecule type" value="Genomic_DNA"/>
</dbReference>
<dbReference type="Proteomes" id="UP001054857">
    <property type="component" value="Unassembled WGS sequence"/>
</dbReference>
<feature type="region of interest" description="Disordered" evidence="1">
    <location>
        <begin position="59"/>
        <end position="126"/>
    </location>
</feature>
<dbReference type="AlphaFoldDB" id="A0AAD3DZT1"/>
<accession>A0AAD3DZT1</accession>
<comment type="caution">
    <text evidence="2">The sequence shown here is derived from an EMBL/GenBank/DDBJ whole genome shotgun (WGS) entry which is preliminary data.</text>
</comment>
<organism evidence="2 3">
    <name type="scientific">Astrephomene gubernaculifera</name>
    <dbReference type="NCBI Taxonomy" id="47775"/>
    <lineage>
        <taxon>Eukaryota</taxon>
        <taxon>Viridiplantae</taxon>
        <taxon>Chlorophyta</taxon>
        <taxon>core chlorophytes</taxon>
        <taxon>Chlorophyceae</taxon>
        <taxon>CS clade</taxon>
        <taxon>Chlamydomonadales</taxon>
        <taxon>Astrephomenaceae</taxon>
        <taxon>Astrephomene</taxon>
    </lineage>
</organism>
<feature type="region of interest" description="Disordered" evidence="1">
    <location>
        <begin position="165"/>
        <end position="189"/>
    </location>
</feature>
<protein>
    <submittedName>
        <fullName evidence="2">Uncharacterized protein</fullName>
    </submittedName>
</protein>
<keyword evidence="3" id="KW-1185">Reference proteome</keyword>
<name>A0AAD3DZT1_9CHLO</name>
<evidence type="ECO:0000313" key="3">
    <source>
        <dbReference type="Proteomes" id="UP001054857"/>
    </source>
</evidence>
<evidence type="ECO:0000256" key="1">
    <source>
        <dbReference type="SAM" id="MobiDB-lite"/>
    </source>
</evidence>
<reference evidence="2 3" key="1">
    <citation type="journal article" date="2021" name="Sci. Rep.">
        <title>Genome sequencing of the multicellular alga Astrephomene provides insights into convergent evolution of germ-soma differentiation.</title>
        <authorList>
            <person name="Yamashita S."/>
            <person name="Yamamoto K."/>
            <person name="Matsuzaki R."/>
            <person name="Suzuki S."/>
            <person name="Yamaguchi H."/>
            <person name="Hirooka S."/>
            <person name="Minakuchi Y."/>
            <person name="Miyagishima S."/>
            <person name="Kawachi M."/>
            <person name="Toyoda A."/>
            <person name="Nozaki H."/>
        </authorList>
    </citation>
    <scope>NUCLEOTIDE SEQUENCE [LARGE SCALE GENOMIC DNA]</scope>
    <source>
        <strain evidence="2 3">NIES-4017</strain>
    </source>
</reference>
<proteinExistence type="predicted"/>
<gene>
    <name evidence="2" type="ORF">Agub_g13430</name>
</gene>
<sequence length="222" mass="24672">MEQGNQQTRRQAGGQVQSDGGVNNGSINRSRGVRLVAGSTGGGAVRAWPRIEEMGNAWPRLEGRPWLEAHPWPRPRARERESEDSDRVFPTAASEPTSRVLPTMTSEPLTRALPASEGEPASRALPSVASEPVCRVLPVAEGEPGAQVEYGWKSWPRLDGRPWSGERRLRASWPPPAGAPSRPPDARTGWPGLLDRFWPRLEPKMWLEALWKVLRKKQEPCE</sequence>
<feature type="compositionally biased region" description="Pro residues" evidence="1">
    <location>
        <begin position="173"/>
        <end position="183"/>
    </location>
</feature>
<feature type="compositionally biased region" description="Polar residues" evidence="1">
    <location>
        <begin position="1"/>
        <end position="29"/>
    </location>
</feature>
<evidence type="ECO:0000313" key="2">
    <source>
        <dbReference type="EMBL" id="GFR51101.1"/>
    </source>
</evidence>